<protein>
    <submittedName>
        <fullName evidence="1">Uncharacterized protein</fullName>
    </submittedName>
</protein>
<organism evidence="1 2">
    <name type="scientific">Chlorogloeopsis fritschii PCC 6912</name>
    <dbReference type="NCBI Taxonomy" id="211165"/>
    <lineage>
        <taxon>Bacteria</taxon>
        <taxon>Bacillati</taxon>
        <taxon>Cyanobacteriota</taxon>
        <taxon>Cyanophyceae</taxon>
        <taxon>Nostocales</taxon>
        <taxon>Chlorogloeopsidaceae</taxon>
        <taxon>Chlorogloeopsis</taxon>
    </lineage>
</organism>
<keyword evidence="2" id="KW-1185">Reference proteome</keyword>
<proteinExistence type="predicted"/>
<evidence type="ECO:0000313" key="1">
    <source>
        <dbReference type="EMBL" id="RUR84038.1"/>
    </source>
</evidence>
<dbReference type="RefSeq" id="WP_039750925.1">
    <property type="nucleotide sequence ID" value="NZ_CP170746.1"/>
</dbReference>
<dbReference type="Proteomes" id="UP000268857">
    <property type="component" value="Unassembled WGS sequence"/>
</dbReference>
<dbReference type="OrthoDB" id="426546at2"/>
<evidence type="ECO:0000313" key="2">
    <source>
        <dbReference type="Proteomes" id="UP000268857"/>
    </source>
</evidence>
<gene>
    <name evidence="1" type="ORF">PCC6912_16320</name>
</gene>
<sequence length="62" mass="7008">MINYKQWILVTTKELSGIAVDYTDPKGNQYSEPFCFPTEAEALGYGKICVDRLLQSKSQSCK</sequence>
<comment type="caution">
    <text evidence="1">The sequence shown here is derived from an EMBL/GenBank/DDBJ whole genome shotgun (WGS) entry which is preliminary data.</text>
</comment>
<dbReference type="EMBL" id="RSCJ01000005">
    <property type="protein sequence ID" value="RUR84038.1"/>
    <property type="molecule type" value="Genomic_DNA"/>
</dbReference>
<reference evidence="1 2" key="1">
    <citation type="journal article" date="2019" name="Genome Biol. Evol.">
        <title>Day and night: Metabolic profiles and evolutionary relationships of six axenic non-marine cyanobacteria.</title>
        <authorList>
            <person name="Will S.E."/>
            <person name="Henke P."/>
            <person name="Boedeker C."/>
            <person name="Huang S."/>
            <person name="Brinkmann H."/>
            <person name="Rohde M."/>
            <person name="Jarek M."/>
            <person name="Friedl T."/>
            <person name="Seufert S."/>
            <person name="Schumacher M."/>
            <person name="Overmann J."/>
            <person name="Neumann-Schaal M."/>
            <person name="Petersen J."/>
        </authorList>
    </citation>
    <scope>NUCLEOTIDE SEQUENCE [LARGE SCALE GENOMIC DNA]</scope>
    <source>
        <strain evidence="1 2">PCC 6912</strain>
    </source>
</reference>
<dbReference type="AlphaFoldDB" id="A0A3S5K2A4"/>
<name>A0A3S5K2A4_CHLFR</name>
<accession>A0A3S5K2A4</accession>